<dbReference type="InterPro" id="IPR051681">
    <property type="entry name" value="Ser/Thr_Kinases-Pseudokinases"/>
</dbReference>
<accession>A0A9P6L7G0</accession>
<name>A0A9P6L7G0_9AGAM</name>
<dbReference type="OrthoDB" id="346907at2759"/>
<evidence type="ECO:0000313" key="3">
    <source>
        <dbReference type="Proteomes" id="UP000736335"/>
    </source>
</evidence>
<feature type="domain" description="Protein kinase" evidence="1">
    <location>
        <begin position="95"/>
        <end position="347"/>
    </location>
</feature>
<dbReference type="SUPFAM" id="SSF56112">
    <property type="entry name" value="Protein kinase-like (PK-like)"/>
    <property type="match status" value="1"/>
</dbReference>
<organism evidence="2 3">
    <name type="scientific">Thelephora terrestris</name>
    <dbReference type="NCBI Taxonomy" id="56493"/>
    <lineage>
        <taxon>Eukaryota</taxon>
        <taxon>Fungi</taxon>
        <taxon>Dikarya</taxon>
        <taxon>Basidiomycota</taxon>
        <taxon>Agaricomycotina</taxon>
        <taxon>Agaricomycetes</taxon>
        <taxon>Thelephorales</taxon>
        <taxon>Thelephoraceae</taxon>
        <taxon>Thelephora</taxon>
    </lineage>
</organism>
<evidence type="ECO:0000259" key="1">
    <source>
        <dbReference type="PROSITE" id="PS50011"/>
    </source>
</evidence>
<gene>
    <name evidence="2" type="ORF">BJ322DRAFT_833134</name>
</gene>
<dbReference type="InterPro" id="IPR011009">
    <property type="entry name" value="Kinase-like_dom_sf"/>
</dbReference>
<dbReference type="InterPro" id="IPR000719">
    <property type="entry name" value="Prot_kinase_dom"/>
</dbReference>
<dbReference type="Proteomes" id="UP000736335">
    <property type="component" value="Unassembled WGS sequence"/>
</dbReference>
<sequence length="347" mass="38747">MSTSQVLQRLYSLDASSPDFLRYLYCLIQTDEEEQYLSSLQGLELVRLVDFLDGILGVAPIVDDLFRRCLHKLRTICGHHAILPSSYILSRDLTRVGDDPVVFGGFSDLWEGTHSGIKVCIRHLRVPEQIREPVEKAFYKEAIMWKRFRHPNVVAFIGVTRNPLQFVSEWVPNGTLTQYVNKNPGANRIGLLLDVAEGLEYLHANHTSHGDLKGSNILVDSSGHARLTDFGFASVVLELSSVLGTNAPEYTSRWAAPEVLRSGDVGNTQEADVFAFGMVVVEVFTGKSPFSESTATVAASKIKDGERPDRPQDPDLTDSVWDMTHTCWCHDPAHRPTISKVVQILRE</sequence>
<dbReference type="GO" id="GO:0005524">
    <property type="term" value="F:ATP binding"/>
    <property type="evidence" value="ECO:0007669"/>
    <property type="project" value="InterPro"/>
</dbReference>
<keyword evidence="2" id="KW-0418">Kinase</keyword>
<dbReference type="Pfam" id="PF07714">
    <property type="entry name" value="PK_Tyr_Ser-Thr"/>
    <property type="match status" value="1"/>
</dbReference>
<evidence type="ECO:0000313" key="2">
    <source>
        <dbReference type="EMBL" id="KAF9785472.1"/>
    </source>
</evidence>
<dbReference type="PANTHER" id="PTHR44329:SF214">
    <property type="entry name" value="PROTEIN KINASE DOMAIN-CONTAINING PROTEIN"/>
    <property type="match status" value="1"/>
</dbReference>
<dbReference type="PANTHER" id="PTHR44329">
    <property type="entry name" value="SERINE/THREONINE-PROTEIN KINASE TNNI3K-RELATED"/>
    <property type="match status" value="1"/>
</dbReference>
<keyword evidence="2" id="KW-0808">Transferase</keyword>
<dbReference type="InterPro" id="IPR001245">
    <property type="entry name" value="Ser-Thr/Tyr_kinase_cat_dom"/>
</dbReference>
<proteinExistence type="predicted"/>
<reference evidence="2" key="1">
    <citation type="journal article" date="2020" name="Nat. Commun.">
        <title>Large-scale genome sequencing of mycorrhizal fungi provides insights into the early evolution of symbiotic traits.</title>
        <authorList>
            <person name="Miyauchi S."/>
            <person name="Kiss E."/>
            <person name="Kuo A."/>
            <person name="Drula E."/>
            <person name="Kohler A."/>
            <person name="Sanchez-Garcia M."/>
            <person name="Morin E."/>
            <person name="Andreopoulos B."/>
            <person name="Barry K.W."/>
            <person name="Bonito G."/>
            <person name="Buee M."/>
            <person name="Carver A."/>
            <person name="Chen C."/>
            <person name="Cichocki N."/>
            <person name="Clum A."/>
            <person name="Culley D."/>
            <person name="Crous P.W."/>
            <person name="Fauchery L."/>
            <person name="Girlanda M."/>
            <person name="Hayes R.D."/>
            <person name="Keri Z."/>
            <person name="LaButti K."/>
            <person name="Lipzen A."/>
            <person name="Lombard V."/>
            <person name="Magnuson J."/>
            <person name="Maillard F."/>
            <person name="Murat C."/>
            <person name="Nolan M."/>
            <person name="Ohm R.A."/>
            <person name="Pangilinan J."/>
            <person name="Pereira M.F."/>
            <person name="Perotto S."/>
            <person name="Peter M."/>
            <person name="Pfister S."/>
            <person name="Riley R."/>
            <person name="Sitrit Y."/>
            <person name="Stielow J.B."/>
            <person name="Szollosi G."/>
            <person name="Zifcakova L."/>
            <person name="Stursova M."/>
            <person name="Spatafora J.W."/>
            <person name="Tedersoo L."/>
            <person name="Vaario L.M."/>
            <person name="Yamada A."/>
            <person name="Yan M."/>
            <person name="Wang P."/>
            <person name="Xu J."/>
            <person name="Bruns T."/>
            <person name="Baldrian P."/>
            <person name="Vilgalys R."/>
            <person name="Dunand C."/>
            <person name="Henrissat B."/>
            <person name="Grigoriev I.V."/>
            <person name="Hibbett D."/>
            <person name="Nagy L.G."/>
            <person name="Martin F.M."/>
        </authorList>
    </citation>
    <scope>NUCLEOTIDE SEQUENCE</scope>
    <source>
        <strain evidence="2">UH-Tt-Lm1</strain>
    </source>
</reference>
<dbReference type="PROSITE" id="PS50011">
    <property type="entry name" value="PROTEIN_KINASE_DOM"/>
    <property type="match status" value="1"/>
</dbReference>
<dbReference type="Gene3D" id="1.10.510.10">
    <property type="entry name" value="Transferase(Phosphotransferase) domain 1"/>
    <property type="match status" value="1"/>
</dbReference>
<comment type="caution">
    <text evidence="2">The sequence shown here is derived from an EMBL/GenBank/DDBJ whole genome shotgun (WGS) entry which is preliminary data.</text>
</comment>
<dbReference type="GO" id="GO:0004674">
    <property type="term" value="F:protein serine/threonine kinase activity"/>
    <property type="evidence" value="ECO:0007669"/>
    <property type="project" value="TreeGrafter"/>
</dbReference>
<protein>
    <submittedName>
        <fullName evidence="2">Kinase-like domain-containing protein</fullName>
    </submittedName>
</protein>
<keyword evidence="3" id="KW-1185">Reference proteome</keyword>
<dbReference type="AlphaFoldDB" id="A0A9P6L7G0"/>
<dbReference type="SMART" id="SM00220">
    <property type="entry name" value="S_TKc"/>
    <property type="match status" value="1"/>
</dbReference>
<dbReference type="EMBL" id="WIUZ02000007">
    <property type="protein sequence ID" value="KAF9785472.1"/>
    <property type="molecule type" value="Genomic_DNA"/>
</dbReference>
<reference evidence="2" key="2">
    <citation type="submission" date="2020-11" db="EMBL/GenBank/DDBJ databases">
        <authorList>
            <consortium name="DOE Joint Genome Institute"/>
            <person name="Kuo A."/>
            <person name="Miyauchi S."/>
            <person name="Kiss E."/>
            <person name="Drula E."/>
            <person name="Kohler A."/>
            <person name="Sanchez-Garcia M."/>
            <person name="Andreopoulos B."/>
            <person name="Barry K.W."/>
            <person name="Bonito G."/>
            <person name="Buee M."/>
            <person name="Carver A."/>
            <person name="Chen C."/>
            <person name="Cichocki N."/>
            <person name="Clum A."/>
            <person name="Culley D."/>
            <person name="Crous P.W."/>
            <person name="Fauchery L."/>
            <person name="Girlanda M."/>
            <person name="Hayes R."/>
            <person name="Keri Z."/>
            <person name="Labutti K."/>
            <person name="Lipzen A."/>
            <person name="Lombard V."/>
            <person name="Magnuson J."/>
            <person name="Maillard F."/>
            <person name="Morin E."/>
            <person name="Murat C."/>
            <person name="Nolan M."/>
            <person name="Ohm R."/>
            <person name="Pangilinan J."/>
            <person name="Pereira M."/>
            <person name="Perotto S."/>
            <person name="Peter M."/>
            <person name="Riley R."/>
            <person name="Sitrit Y."/>
            <person name="Stielow B."/>
            <person name="Szollosi G."/>
            <person name="Zifcakova L."/>
            <person name="Stursova M."/>
            <person name="Spatafora J.W."/>
            <person name="Tedersoo L."/>
            <person name="Vaario L.-M."/>
            <person name="Yamada A."/>
            <person name="Yan M."/>
            <person name="Wang P."/>
            <person name="Xu J."/>
            <person name="Bruns T."/>
            <person name="Baldrian P."/>
            <person name="Vilgalys R."/>
            <person name="Henrissat B."/>
            <person name="Grigoriev I.V."/>
            <person name="Hibbett D."/>
            <person name="Nagy L.G."/>
            <person name="Martin F.M."/>
        </authorList>
    </citation>
    <scope>NUCLEOTIDE SEQUENCE</scope>
    <source>
        <strain evidence="2">UH-Tt-Lm1</strain>
    </source>
</reference>
<dbReference type="PRINTS" id="PR00109">
    <property type="entry name" value="TYRKINASE"/>
</dbReference>